<gene>
    <name evidence="1" type="ORF">IWQ62_004180</name>
</gene>
<dbReference type="AlphaFoldDB" id="A0A9W8ALE0"/>
<proteinExistence type="predicted"/>
<dbReference type="EMBL" id="JANBPY010001310">
    <property type="protein sequence ID" value="KAJ1960574.1"/>
    <property type="molecule type" value="Genomic_DNA"/>
</dbReference>
<evidence type="ECO:0000313" key="1">
    <source>
        <dbReference type="EMBL" id="KAJ1960574.1"/>
    </source>
</evidence>
<organism evidence="1 2">
    <name type="scientific">Dispira parvispora</name>
    <dbReference type="NCBI Taxonomy" id="1520584"/>
    <lineage>
        <taxon>Eukaryota</taxon>
        <taxon>Fungi</taxon>
        <taxon>Fungi incertae sedis</taxon>
        <taxon>Zoopagomycota</taxon>
        <taxon>Kickxellomycotina</taxon>
        <taxon>Dimargaritomycetes</taxon>
        <taxon>Dimargaritales</taxon>
        <taxon>Dimargaritaceae</taxon>
        <taxon>Dispira</taxon>
    </lineage>
</organism>
<accession>A0A9W8ALE0</accession>
<name>A0A9W8ALE0_9FUNG</name>
<feature type="non-terminal residue" evidence="1">
    <location>
        <position position="231"/>
    </location>
</feature>
<comment type="caution">
    <text evidence="1">The sequence shown here is derived from an EMBL/GenBank/DDBJ whole genome shotgun (WGS) entry which is preliminary data.</text>
</comment>
<sequence length="231" mass="26925">MERLPIAVLTHYPAFSRLWTELQTALRLDTVPDVPLQEEFKATKARWLQASMVFNTVNDLANETERYTDVDHTTQQLFETVRKRIITHVAHRHRLPGQEGSKDQQPFGLELPEPTDLLLSHEAKEHILIHVDQVLEHRLDELTRLTFATGPEGLKASVDQLVHDVANERIRLNNLQKDMIDDFFEYLQLVMELLELLWQAVTKHLLDHEIRKIDAFTGYFHSIIENIALKL</sequence>
<reference evidence="1" key="1">
    <citation type="submission" date="2022-07" db="EMBL/GenBank/DDBJ databases">
        <title>Phylogenomic reconstructions and comparative analyses of Kickxellomycotina fungi.</title>
        <authorList>
            <person name="Reynolds N.K."/>
            <person name="Stajich J.E."/>
            <person name="Barry K."/>
            <person name="Grigoriev I.V."/>
            <person name="Crous P."/>
            <person name="Smith M.E."/>
        </authorList>
    </citation>
    <scope>NUCLEOTIDE SEQUENCE</scope>
    <source>
        <strain evidence="1">RSA 1196</strain>
    </source>
</reference>
<protein>
    <submittedName>
        <fullName evidence="1">Uncharacterized protein</fullName>
    </submittedName>
</protein>
<dbReference type="Proteomes" id="UP001150925">
    <property type="component" value="Unassembled WGS sequence"/>
</dbReference>
<evidence type="ECO:0000313" key="2">
    <source>
        <dbReference type="Proteomes" id="UP001150925"/>
    </source>
</evidence>
<keyword evidence="2" id="KW-1185">Reference proteome</keyword>